<dbReference type="InParanoid" id="A0A1B1AGH3"/>
<accession>A0A1B1AGH3</accession>
<dbReference type="KEGG" id="cbot:ATE48_06855"/>
<evidence type="ECO:0000313" key="1">
    <source>
        <dbReference type="EMBL" id="ANP45659.1"/>
    </source>
</evidence>
<keyword evidence="2" id="KW-1185">Reference proteome</keyword>
<organism evidence="1 2">
    <name type="scientific">Candidatus Viadribacter manganicus</name>
    <dbReference type="NCBI Taxonomy" id="1759059"/>
    <lineage>
        <taxon>Bacteria</taxon>
        <taxon>Pseudomonadati</taxon>
        <taxon>Pseudomonadota</taxon>
        <taxon>Alphaproteobacteria</taxon>
        <taxon>Hyphomonadales</taxon>
        <taxon>Hyphomonadaceae</taxon>
        <taxon>Candidatus Viadribacter</taxon>
    </lineage>
</organism>
<dbReference type="RefSeq" id="WP_066769349.1">
    <property type="nucleotide sequence ID" value="NZ_CP013244.1"/>
</dbReference>
<dbReference type="AlphaFoldDB" id="A0A1B1AGH3"/>
<dbReference type="EMBL" id="CP013244">
    <property type="protein sequence ID" value="ANP45659.1"/>
    <property type="molecule type" value="Genomic_DNA"/>
</dbReference>
<proteinExistence type="predicted"/>
<sequence>MRNGATAIFEQLAERVELSKAVMNRRLGPLYNWVASESQLFYSYHQLVKQGHRRPNEDTYDKQRIAAESAISPYFFDQLNIATLSLDGRGLTYYGPYTITLKEKTIAHRTTVFTENPFHFLARHNVVAGSEPPVGFRSGWEDRARVVMAKLGAQLGGSETEDDFAKRLMNGDLGSDKSDFIELHIFGSMHASSIASVRGPDPADPEDIPIWRTVRRKLEALGAQVEIE</sequence>
<evidence type="ECO:0000313" key="2">
    <source>
        <dbReference type="Proteomes" id="UP000092498"/>
    </source>
</evidence>
<name>A0A1B1AGH3_9PROT</name>
<protein>
    <submittedName>
        <fullName evidence="1">Uncharacterized protein</fullName>
    </submittedName>
</protein>
<reference evidence="1 2" key="1">
    <citation type="submission" date="2015-11" db="EMBL/GenBank/DDBJ databases">
        <title>Whole-Genome Sequence of Candidatus Oderbacter manganicum from the National Park Lower Oder Valley, Germany.</title>
        <authorList>
            <person name="Braun B."/>
            <person name="Liere K."/>
            <person name="Szewzyk U."/>
        </authorList>
    </citation>
    <scope>NUCLEOTIDE SEQUENCE [LARGE SCALE GENOMIC DNA]</scope>
    <source>
        <strain evidence="1 2">OTSz_A_272</strain>
    </source>
</reference>
<dbReference type="Proteomes" id="UP000092498">
    <property type="component" value="Chromosome"/>
</dbReference>
<gene>
    <name evidence="1" type="ORF">ATE48_06855</name>
</gene>
<dbReference type="OrthoDB" id="8456111at2"/>